<protein>
    <recommendedName>
        <fullName evidence="2">protein-tyrosine-phosphatase</fullName>
        <ecNumber evidence="2">3.1.3.48</ecNumber>
    </recommendedName>
</protein>
<keyword evidence="4" id="KW-0904">Protein phosphatase</keyword>
<comment type="caution">
    <text evidence="8">The sequence shown here is derived from an EMBL/GenBank/DDBJ whole genome shotgun (WGS) entry which is preliminary data.</text>
</comment>
<keyword evidence="3" id="KW-0378">Hydrolase</keyword>
<evidence type="ECO:0000313" key="9">
    <source>
        <dbReference type="Proteomes" id="UP001158986"/>
    </source>
</evidence>
<dbReference type="Proteomes" id="UP001158986">
    <property type="component" value="Unassembled WGS sequence"/>
</dbReference>
<dbReference type="InterPro" id="IPR016130">
    <property type="entry name" value="Tyr_Pase_AS"/>
</dbReference>
<sequence>MTTNTTKSAPAASAKDNQLTSKTSETQGHAIWLSSAKHVAETTKKGTLSGFRKMREALMAKKFESHDNVPVAVDAVSGLYIGSYGAANNYEALTGTGITHILCVSASLPLNSRFPHTFTYMQLKVADLSSVKISTFFDEAFSFIDSALSSGGKVLVHCVMGRSRSATIVVAYLIARQGLTLSLALRELRRNRPQAQPNSGFYQELVSFEAKLKKLREEVVEPL</sequence>
<proteinExistence type="inferred from homology"/>
<keyword evidence="9" id="KW-1185">Reference proteome</keyword>
<gene>
    <name evidence="8" type="ORF">PBS001_LOCUS66</name>
</gene>
<dbReference type="PANTHER" id="PTHR10159:SF511">
    <property type="entry name" value="DUAL SPECIFICITY PROTEIN PHOSPHATASE 1"/>
    <property type="match status" value="1"/>
</dbReference>
<feature type="region of interest" description="Disordered" evidence="5">
    <location>
        <begin position="1"/>
        <end position="25"/>
    </location>
</feature>
<name>A0ABN8CM79_9STRA</name>
<dbReference type="SUPFAM" id="SSF52799">
    <property type="entry name" value="(Phosphotyrosine protein) phosphatases II"/>
    <property type="match status" value="1"/>
</dbReference>
<feature type="compositionally biased region" description="Polar residues" evidence="5">
    <location>
        <begin position="15"/>
        <end position="25"/>
    </location>
</feature>
<evidence type="ECO:0000259" key="6">
    <source>
        <dbReference type="PROSITE" id="PS50054"/>
    </source>
</evidence>
<reference evidence="8 9" key="1">
    <citation type="submission" date="2021-11" db="EMBL/GenBank/DDBJ databases">
        <authorList>
            <person name="Islam A."/>
            <person name="Islam S."/>
            <person name="Flora M.S."/>
            <person name="Rahman M."/>
            <person name="Ziaur R.M."/>
            <person name="Epstein J.H."/>
            <person name="Hassan M."/>
            <person name="Klassen M."/>
            <person name="Woodard K."/>
            <person name="Webb A."/>
            <person name="Webby R.J."/>
            <person name="El Zowalaty M.E."/>
        </authorList>
    </citation>
    <scope>NUCLEOTIDE SEQUENCE [LARGE SCALE GENOMIC DNA]</scope>
    <source>
        <strain evidence="8">Pbs1</strain>
    </source>
</reference>
<dbReference type="SMART" id="SM00195">
    <property type="entry name" value="DSPc"/>
    <property type="match status" value="1"/>
</dbReference>
<organism evidence="8 9">
    <name type="scientific">Peronospora belbahrii</name>
    <dbReference type="NCBI Taxonomy" id="622444"/>
    <lineage>
        <taxon>Eukaryota</taxon>
        <taxon>Sar</taxon>
        <taxon>Stramenopiles</taxon>
        <taxon>Oomycota</taxon>
        <taxon>Peronosporomycetes</taxon>
        <taxon>Peronosporales</taxon>
        <taxon>Peronosporaceae</taxon>
        <taxon>Peronospora</taxon>
    </lineage>
</organism>
<dbReference type="EMBL" id="CAKLCB010000007">
    <property type="protein sequence ID" value="CAH0513249.1"/>
    <property type="molecule type" value="Genomic_DNA"/>
</dbReference>
<dbReference type="InterPro" id="IPR000387">
    <property type="entry name" value="Tyr_Pase_dom"/>
</dbReference>
<dbReference type="CDD" id="cd14498">
    <property type="entry name" value="DSP"/>
    <property type="match status" value="1"/>
</dbReference>
<dbReference type="InterPro" id="IPR029021">
    <property type="entry name" value="Prot-tyrosine_phosphatase-like"/>
</dbReference>
<feature type="domain" description="Tyrosine-protein phosphatase" evidence="6">
    <location>
        <begin position="69"/>
        <end position="214"/>
    </location>
</feature>
<comment type="similarity">
    <text evidence="1">Belongs to the protein-tyrosine phosphatase family. Non-receptor class dual specificity subfamily.</text>
</comment>
<evidence type="ECO:0000256" key="4">
    <source>
        <dbReference type="ARBA" id="ARBA00022912"/>
    </source>
</evidence>
<feature type="domain" description="Tyrosine specific protein phosphatases" evidence="7">
    <location>
        <begin position="134"/>
        <end position="203"/>
    </location>
</feature>
<dbReference type="EC" id="3.1.3.48" evidence="2"/>
<evidence type="ECO:0000256" key="1">
    <source>
        <dbReference type="ARBA" id="ARBA00008601"/>
    </source>
</evidence>
<evidence type="ECO:0000259" key="7">
    <source>
        <dbReference type="PROSITE" id="PS50056"/>
    </source>
</evidence>
<evidence type="ECO:0000256" key="3">
    <source>
        <dbReference type="ARBA" id="ARBA00022801"/>
    </source>
</evidence>
<dbReference type="PROSITE" id="PS50054">
    <property type="entry name" value="TYR_PHOSPHATASE_DUAL"/>
    <property type="match status" value="1"/>
</dbReference>
<evidence type="ECO:0000256" key="2">
    <source>
        <dbReference type="ARBA" id="ARBA00013064"/>
    </source>
</evidence>
<evidence type="ECO:0000256" key="5">
    <source>
        <dbReference type="SAM" id="MobiDB-lite"/>
    </source>
</evidence>
<dbReference type="Gene3D" id="3.90.190.10">
    <property type="entry name" value="Protein tyrosine phosphatase superfamily"/>
    <property type="match status" value="1"/>
</dbReference>
<dbReference type="PROSITE" id="PS50056">
    <property type="entry name" value="TYR_PHOSPHATASE_2"/>
    <property type="match status" value="1"/>
</dbReference>
<dbReference type="InterPro" id="IPR000340">
    <property type="entry name" value="Dual-sp_phosphatase_cat-dom"/>
</dbReference>
<dbReference type="PROSITE" id="PS00383">
    <property type="entry name" value="TYR_PHOSPHATASE_1"/>
    <property type="match status" value="1"/>
</dbReference>
<dbReference type="PRINTS" id="PR01908">
    <property type="entry name" value="ADSPHPHTASE"/>
</dbReference>
<dbReference type="InterPro" id="IPR020422">
    <property type="entry name" value="TYR_PHOSPHATASE_DUAL_dom"/>
</dbReference>
<dbReference type="Pfam" id="PF00782">
    <property type="entry name" value="DSPc"/>
    <property type="match status" value="1"/>
</dbReference>
<evidence type="ECO:0000313" key="8">
    <source>
        <dbReference type="EMBL" id="CAH0513249.1"/>
    </source>
</evidence>
<accession>A0ABN8CM79</accession>
<dbReference type="PANTHER" id="PTHR10159">
    <property type="entry name" value="DUAL SPECIFICITY PROTEIN PHOSPHATASE"/>
    <property type="match status" value="1"/>
</dbReference>